<name>A0AAW2LBR5_SESRA</name>
<proteinExistence type="predicted"/>
<evidence type="ECO:0000313" key="1">
    <source>
        <dbReference type="EMBL" id="KAL0316471.1"/>
    </source>
</evidence>
<organism evidence="1">
    <name type="scientific">Sesamum radiatum</name>
    <name type="common">Black benniseed</name>
    <dbReference type="NCBI Taxonomy" id="300843"/>
    <lineage>
        <taxon>Eukaryota</taxon>
        <taxon>Viridiplantae</taxon>
        <taxon>Streptophyta</taxon>
        <taxon>Embryophyta</taxon>
        <taxon>Tracheophyta</taxon>
        <taxon>Spermatophyta</taxon>
        <taxon>Magnoliopsida</taxon>
        <taxon>eudicotyledons</taxon>
        <taxon>Gunneridae</taxon>
        <taxon>Pentapetalae</taxon>
        <taxon>asterids</taxon>
        <taxon>lamiids</taxon>
        <taxon>Lamiales</taxon>
        <taxon>Pedaliaceae</taxon>
        <taxon>Sesamum</taxon>
    </lineage>
</organism>
<reference evidence="1" key="1">
    <citation type="submission" date="2020-06" db="EMBL/GenBank/DDBJ databases">
        <authorList>
            <person name="Li T."/>
            <person name="Hu X."/>
            <person name="Zhang T."/>
            <person name="Song X."/>
            <person name="Zhang H."/>
            <person name="Dai N."/>
            <person name="Sheng W."/>
            <person name="Hou X."/>
            <person name="Wei L."/>
        </authorList>
    </citation>
    <scope>NUCLEOTIDE SEQUENCE</scope>
    <source>
        <strain evidence="1">G02</strain>
        <tissue evidence="1">Leaf</tissue>
    </source>
</reference>
<reference evidence="1" key="2">
    <citation type="journal article" date="2024" name="Plant">
        <title>Genomic evolution and insights into agronomic trait innovations of Sesamum species.</title>
        <authorList>
            <person name="Miao H."/>
            <person name="Wang L."/>
            <person name="Qu L."/>
            <person name="Liu H."/>
            <person name="Sun Y."/>
            <person name="Le M."/>
            <person name="Wang Q."/>
            <person name="Wei S."/>
            <person name="Zheng Y."/>
            <person name="Lin W."/>
            <person name="Duan Y."/>
            <person name="Cao H."/>
            <person name="Xiong S."/>
            <person name="Wang X."/>
            <person name="Wei L."/>
            <person name="Li C."/>
            <person name="Ma Q."/>
            <person name="Ju M."/>
            <person name="Zhao R."/>
            <person name="Li G."/>
            <person name="Mu C."/>
            <person name="Tian Q."/>
            <person name="Mei H."/>
            <person name="Zhang T."/>
            <person name="Gao T."/>
            <person name="Zhang H."/>
        </authorList>
    </citation>
    <scope>NUCLEOTIDE SEQUENCE</scope>
    <source>
        <strain evidence="1">G02</strain>
    </source>
</reference>
<dbReference type="AlphaFoldDB" id="A0AAW2LBR5"/>
<gene>
    <name evidence="1" type="ORF">Sradi_5525300</name>
</gene>
<protein>
    <submittedName>
        <fullName evidence="1">Uncharacterized protein</fullName>
    </submittedName>
</protein>
<accession>A0AAW2LBR5</accession>
<sequence length="52" mass="5823">MNRKFFHHDMFAEGNAMCNRLDPLSAADEVPPYLSSAIARYPEADAQLPPCL</sequence>
<comment type="caution">
    <text evidence="1">The sequence shown here is derived from an EMBL/GenBank/DDBJ whole genome shotgun (WGS) entry which is preliminary data.</text>
</comment>
<dbReference type="EMBL" id="JACGWJ010000025">
    <property type="protein sequence ID" value="KAL0316471.1"/>
    <property type="molecule type" value="Genomic_DNA"/>
</dbReference>